<evidence type="ECO:0000313" key="3">
    <source>
        <dbReference type="EMBL" id="GAQ91323.1"/>
    </source>
</evidence>
<feature type="domain" description="MAGE" evidence="2">
    <location>
        <begin position="96"/>
        <end position="287"/>
    </location>
</feature>
<organism evidence="3 4">
    <name type="scientific">Klebsormidium nitens</name>
    <name type="common">Green alga</name>
    <name type="synonym">Ulothrix nitens</name>
    <dbReference type="NCBI Taxonomy" id="105231"/>
    <lineage>
        <taxon>Eukaryota</taxon>
        <taxon>Viridiplantae</taxon>
        <taxon>Streptophyta</taxon>
        <taxon>Klebsormidiophyceae</taxon>
        <taxon>Klebsormidiales</taxon>
        <taxon>Klebsormidiaceae</taxon>
        <taxon>Klebsormidium</taxon>
    </lineage>
</organism>
<dbReference type="PANTHER" id="PTHR11736">
    <property type="entry name" value="MELANOMA-ASSOCIATED ANTIGEN MAGE ANTIGEN"/>
    <property type="match status" value="1"/>
</dbReference>
<evidence type="ECO:0000256" key="1">
    <source>
        <dbReference type="SAM" id="MobiDB-lite"/>
    </source>
</evidence>
<sequence>MPRGKRAAVEEEEEEAQPRATQKQSRRGKRAQRDEEEEEPVRGQQEEGQEEGATGREGGEETAEELTQRYTSAAEAVELEPFGLTSEEGDKLVADVMRLMLFKNGSNPGVPVKREDILAVVNKTYKDRRGTAGHIITLAQAKFVSIFGMEMKEELRVARKKGPRRADPGEGTGAKTYLLKSLLPLDLRQRFVEPPKTASLKGFGAVILCLIHLAQDSLSEAALHNYLSKLGVKAEDDAHPALGNVDAAIQALIKQRLIEKVAVPGDEPETHYVMGDVGQSQVGTEKLQDMIKQIMGDAEPDLADGADD</sequence>
<dbReference type="OrthoDB" id="205198at2759"/>
<dbReference type="STRING" id="105231.A0A1Y1IKV6"/>
<dbReference type="InterPro" id="IPR041898">
    <property type="entry name" value="MAGE_WH1"/>
</dbReference>
<gene>
    <name evidence="3" type="ORF">KFL_007650030</name>
</gene>
<protein>
    <recommendedName>
        <fullName evidence="2">MAGE domain-containing protein</fullName>
    </recommendedName>
</protein>
<evidence type="ECO:0000313" key="4">
    <source>
        <dbReference type="Proteomes" id="UP000054558"/>
    </source>
</evidence>
<evidence type="ECO:0000259" key="2">
    <source>
        <dbReference type="SMART" id="SM01373"/>
    </source>
</evidence>
<dbReference type="OMA" id="KITYSWG"/>
<dbReference type="InterPro" id="IPR037445">
    <property type="entry name" value="MAGE"/>
</dbReference>
<dbReference type="Gene3D" id="1.10.10.1200">
    <property type="entry name" value="MAGE homology domain, winged helix WH1 motif"/>
    <property type="match status" value="1"/>
</dbReference>
<dbReference type="PANTHER" id="PTHR11736:SF14">
    <property type="entry name" value="NSE3 HOMOLOG, SMC5-SMC6 COMPLEX COMPONENT"/>
    <property type="match status" value="1"/>
</dbReference>
<name>A0A1Y1IKV6_KLENI</name>
<dbReference type="Pfam" id="PF01454">
    <property type="entry name" value="MAGE"/>
    <property type="match status" value="1"/>
</dbReference>
<keyword evidence="4" id="KW-1185">Reference proteome</keyword>
<reference evidence="3 4" key="1">
    <citation type="journal article" date="2014" name="Nat. Commun.">
        <title>Klebsormidium flaccidum genome reveals primary factors for plant terrestrial adaptation.</title>
        <authorList>
            <person name="Hori K."/>
            <person name="Maruyama F."/>
            <person name="Fujisawa T."/>
            <person name="Togashi T."/>
            <person name="Yamamoto N."/>
            <person name="Seo M."/>
            <person name="Sato S."/>
            <person name="Yamada T."/>
            <person name="Mori H."/>
            <person name="Tajima N."/>
            <person name="Moriyama T."/>
            <person name="Ikeuchi M."/>
            <person name="Watanabe M."/>
            <person name="Wada H."/>
            <person name="Kobayashi K."/>
            <person name="Saito M."/>
            <person name="Masuda T."/>
            <person name="Sasaki-Sekimoto Y."/>
            <person name="Mashiguchi K."/>
            <person name="Awai K."/>
            <person name="Shimojima M."/>
            <person name="Masuda S."/>
            <person name="Iwai M."/>
            <person name="Nobusawa T."/>
            <person name="Narise T."/>
            <person name="Kondo S."/>
            <person name="Saito H."/>
            <person name="Sato R."/>
            <person name="Murakawa M."/>
            <person name="Ihara Y."/>
            <person name="Oshima-Yamada Y."/>
            <person name="Ohtaka K."/>
            <person name="Satoh M."/>
            <person name="Sonobe K."/>
            <person name="Ishii M."/>
            <person name="Ohtani R."/>
            <person name="Kanamori-Sato M."/>
            <person name="Honoki R."/>
            <person name="Miyazaki D."/>
            <person name="Mochizuki H."/>
            <person name="Umetsu J."/>
            <person name="Higashi K."/>
            <person name="Shibata D."/>
            <person name="Kamiya Y."/>
            <person name="Sato N."/>
            <person name="Nakamura Y."/>
            <person name="Tabata S."/>
            <person name="Ida S."/>
            <person name="Kurokawa K."/>
            <person name="Ohta H."/>
        </authorList>
    </citation>
    <scope>NUCLEOTIDE SEQUENCE [LARGE SCALE GENOMIC DNA]</scope>
    <source>
        <strain evidence="3 4">NIES-2285</strain>
    </source>
</reference>
<proteinExistence type="predicted"/>
<dbReference type="SMART" id="SM01373">
    <property type="entry name" value="MAGE"/>
    <property type="match status" value="1"/>
</dbReference>
<dbReference type="InterPro" id="IPR041899">
    <property type="entry name" value="MAGE_WH2"/>
</dbReference>
<dbReference type="Proteomes" id="UP000054558">
    <property type="component" value="Unassembled WGS sequence"/>
</dbReference>
<dbReference type="InterPro" id="IPR002190">
    <property type="entry name" value="MHD_dom"/>
</dbReference>
<dbReference type="Gene3D" id="1.10.10.1210">
    <property type="entry name" value="MAGE homology domain, winged helix WH2 motif"/>
    <property type="match status" value="1"/>
</dbReference>
<dbReference type="AlphaFoldDB" id="A0A1Y1IKV6"/>
<accession>A0A1Y1IKV6</accession>
<dbReference type="EMBL" id="DF237714">
    <property type="protein sequence ID" value="GAQ91323.1"/>
    <property type="molecule type" value="Genomic_DNA"/>
</dbReference>
<feature type="region of interest" description="Disordered" evidence="1">
    <location>
        <begin position="1"/>
        <end position="68"/>
    </location>
</feature>
<dbReference type="GO" id="GO:0005634">
    <property type="term" value="C:nucleus"/>
    <property type="evidence" value="ECO:0000318"/>
    <property type="project" value="GO_Central"/>
</dbReference>